<comment type="caution">
    <text evidence="1">The sequence shown here is derived from an EMBL/GenBank/DDBJ whole genome shotgun (WGS) entry which is preliminary data.</text>
</comment>
<keyword evidence="2" id="KW-1185">Reference proteome</keyword>
<sequence length="426" mass="45699">MAFYSCDNESLEGEFVVDDPDLLVPMFYAEVEGIEFEGDTVNAQTVQGVTTITGIKSNGDVINLNLYGTGVGSFNLVSQGEATFGINVEPLAFSSQNDGGSGEVIVTQYDVELGAISGTFSFTATRPLLDANGQPILDADGNPTFDVVVITEGEFNDIPLESDGSTGDDNNPAAFYADVDETPFTAEGESAAATYIQTSDVMIIEAVDNNQTIRLRVVNPQVGEYSLEALSAQNSLGTYQIEGEDPYTTLSSENGSGTLNITTFDLENNIVSGTFEFIAGRNEGTETITIANGTFETLTIEYGEPGDASDFMTIQIGESSFAADSVSVNADETFITVEGVNTITGEIITVQFPLETEAGTYTFSFGGEINATYFDGEQLYGSQSGLLILLENNEERIRFTFNFQAVLEEGGDTVYSLSQGFFQYNY</sequence>
<organism evidence="1 2">
    <name type="scientific">Planktosalinus lacus</name>
    <dbReference type="NCBI Taxonomy" id="1526573"/>
    <lineage>
        <taxon>Bacteria</taxon>
        <taxon>Pseudomonadati</taxon>
        <taxon>Bacteroidota</taxon>
        <taxon>Flavobacteriia</taxon>
        <taxon>Flavobacteriales</taxon>
        <taxon>Flavobacteriaceae</taxon>
        <taxon>Planktosalinus</taxon>
    </lineage>
</organism>
<protein>
    <submittedName>
        <fullName evidence="1">Uncharacterized protein</fullName>
    </submittedName>
</protein>
<reference evidence="1" key="1">
    <citation type="journal article" date="2014" name="Int. J. Syst. Evol. Microbiol.">
        <title>Complete genome sequence of Corynebacterium casei LMG S-19264T (=DSM 44701T), isolated from a smear-ripened cheese.</title>
        <authorList>
            <consortium name="US DOE Joint Genome Institute (JGI-PGF)"/>
            <person name="Walter F."/>
            <person name="Albersmeier A."/>
            <person name="Kalinowski J."/>
            <person name="Ruckert C."/>
        </authorList>
    </citation>
    <scope>NUCLEOTIDE SEQUENCE</scope>
    <source>
        <strain evidence="1">CGMCC 1.12924</strain>
    </source>
</reference>
<dbReference type="EMBL" id="BMGK01000006">
    <property type="protein sequence ID" value="GGD93217.1"/>
    <property type="molecule type" value="Genomic_DNA"/>
</dbReference>
<name>A0A8J2V9N8_9FLAO</name>
<dbReference type="AlphaFoldDB" id="A0A8J2V9N8"/>
<dbReference type="InterPro" id="IPR046219">
    <property type="entry name" value="DUF6252"/>
</dbReference>
<evidence type="ECO:0000313" key="2">
    <source>
        <dbReference type="Proteomes" id="UP000652231"/>
    </source>
</evidence>
<accession>A0A8J2V9N8</accession>
<reference evidence="1" key="2">
    <citation type="submission" date="2020-09" db="EMBL/GenBank/DDBJ databases">
        <authorList>
            <person name="Sun Q."/>
            <person name="Zhou Y."/>
        </authorList>
    </citation>
    <scope>NUCLEOTIDE SEQUENCE</scope>
    <source>
        <strain evidence="1">CGMCC 1.12924</strain>
    </source>
</reference>
<proteinExistence type="predicted"/>
<dbReference type="Pfam" id="PF19765">
    <property type="entry name" value="DUF6252"/>
    <property type="match status" value="3"/>
</dbReference>
<dbReference type="Proteomes" id="UP000652231">
    <property type="component" value="Unassembled WGS sequence"/>
</dbReference>
<evidence type="ECO:0000313" key="1">
    <source>
        <dbReference type="EMBL" id="GGD93217.1"/>
    </source>
</evidence>
<gene>
    <name evidence="1" type="ORF">GCM10011312_16200</name>
</gene>